<proteinExistence type="inferred from homology"/>
<feature type="transmembrane region" description="Helical" evidence="3">
    <location>
        <begin position="84"/>
        <end position="102"/>
    </location>
</feature>
<dbReference type="GO" id="GO:0016740">
    <property type="term" value="F:transferase activity"/>
    <property type="evidence" value="ECO:0007669"/>
    <property type="project" value="UniProtKB-KW"/>
</dbReference>
<feature type="transmembrane region" description="Helical" evidence="3">
    <location>
        <begin position="152"/>
        <end position="176"/>
    </location>
</feature>
<dbReference type="Pfam" id="PF03816">
    <property type="entry name" value="LytR_cpsA_psr"/>
    <property type="match status" value="1"/>
</dbReference>
<comment type="caution">
    <text evidence="5">The sequence shown here is derived from an EMBL/GenBank/DDBJ whole genome shotgun (WGS) entry which is preliminary data.</text>
</comment>
<feature type="compositionally biased region" description="Gly residues" evidence="2">
    <location>
        <begin position="493"/>
        <end position="504"/>
    </location>
</feature>
<organism evidence="5 6">
    <name type="scientific">Nocardioides zeae</name>
    <dbReference type="NCBI Taxonomy" id="1457234"/>
    <lineage>
        <taxon>Bacteria</taxon>
        <taxon>Bacillati</taxon>
        <taxon>Actinomycetota</taxon>
        <taxon>Actinomycetes</taxon>
        <taxon>Propionibacteriales</taxon>
        <taxon>Nocardioidaceae</taxon>
        <taxon>Nocardioides</taxon>
    </lineage>
</organism>
<dbReference type="EMBL" id="JAUTAN010000001">
    <property type="protein sequence ID" value="MDQ1103678.1"/>
    <property type="molecule type" value="Genomic_DNA"/>
</dbReference>
<feature type="transmembrane region" description="Helical" evidence="3">
    <location>
        <begin position="54"/>
        <end position="72"/>
    </location>
</feature>
<dbReference type="AlphaFoldDB" id="A0AAJ1U1W2"/>
<feature type="region of interest" description="Disordered" evidence="2">
    <location>
        <begin position="473"/>
        <end position="535"/>
    </location>
</feature>
<keyword evidence="3" id="KW-1133">Transmembrane helix</keyword>
<evidence type="ECO:0000313" key="5">
    <source>
        <dbReference type="EMBL" id="MDQ1103678.1"/>
    </source>
</evidence>
<dbReference type="InterPro" id="IPR050922">
    <property type="entry name" value="LytR/CpsA/Psr_CW_biosynth"/>
</dbReference>
<keyword evidence="5" id="KW-0808">Transferase</keyword>
<dbReference type="NCBIfam" id="TIGR00350">
    <property type="entry name" value="lytR_cpsA_psr"/>
    <property type="match status" value="1"/>
</dbReference>
<name>A0AAJ1U1W2_9ACTN</name>
<dbReference type="EC" id="2.7.8.-" evidence="5"/>
<dbReference type="PANTHER" id="PTHR33392">
    <property type="entry name" value="POLYISOPRENYL-TEICHOIC ACID--PEPTIDOGLYCAN TEICHOIC ACID TRANSFERASE TAGU"/>
    <property type="match status" value="1"/>
</dbReference>
<evidence type="ECO:0000313" key="6">
    <source>
        <dbReference type="Proteomes" id="UP001239215"/>
    </source>
</evidence>
<evidence type="ECO:0000256" key="3">
    <source>
        <dbReference type="SAM" id="Phobius"/>
    </source>
</evidence>
<dbReference type="InterPro" id="IPR004474">
    <property type="entry name" value="LytR_CpsA_psr"/>
</dbReference>
<dbReference type="RefSeq" id="WP_307199086.1">
    <property type="nucleotide sequence ID" value="NZ_JAUTAN010000001.1"/>
</dbReference>
<keyword evidence="3" id="KW-0472">Membrane</keyword>
<dbReference type="Proteomes" id="UP001239215">
    <property type="component" value="Unassembled WGS sequence"/>
</dbReference>
<feature type="transmembrane region" description="Helical" evidence="3">
    <location>
        <begin position="114"/>
        <end position="140"/>
    </location>
</feature>
<feature type="compositionally biased region" description="Low complexity" evidence="2">
    <location>
        <begin position="1"/>
        <end position="22"/>
    </location>
</feature>
<reference evidence="5" key="1">
    <citation type="submission" date="2023-07" db="EMBL/GenBank/DDBJ databases">
        <title>Functional and genomic diversity of the sorghum phyllosphere microbiome.</title>
        <authorList>
            <person name="Shade A."/>
        </authorList>
    </citation>
    <scope>NUCLEOTIDE SEQUENCE</scope>
    <source>
        <strain evidence="5">SORGH_AS_1067</strain>
    </source>
</reference>
<protein>
    <submittedName>
        <fullName evidence="5">LCP family protein required for cell wall assembly</fullName>
        <ecNumber evidence="5">2.7.8.-</ecNumber>
    </submittedName>
</protein>
<feature type="compositionally biased region" description="Low complexity" evidence="2">
    <location>
        <begin position="30"/>
        <end position="39"/>
    </location>
</feature>
<sequence length="535" mass="55841">MSPTDPSAPSRSHPARAAATPADDARSRGARAPRAVRAGRTTRERAQGVHLRRALTLLLMTLVLPGSAQLVAGNKSVGRVALRIWLGLLALVVLVALVASVWNGLLLKLGANMALLGVIRLALVVLAVAWAALFVDAWRIAAPGALQRRQRVALVTLNGVLCFSVVGGLLFSAHAIEVGRGFVTSVFTGEEVTEPTAGRYNVLLIGADAGEGRIGLRADSMTVASIDQESGRTVLISLPRNMQRFPFREGSVMDEQFPDGFDCEGCYLNGVTTWATDHPDLFGLPADASHDQLFDAGMDATISAIEGVTDLDVNYWAMVDMRGFEDLVDAVGGVELNVRGRIPIGGVGAPISGYIEPGVQQLDGYRALWFARSRADSDDYSRMARQKCVMSAMLQQMDPTTVLTSFGQIADAGANMLETSIPPGEVDRFVDLALKARNEPISTVSIVPPAVNTADPDMDVVHQMIAAGIAGDTGEADEAPATEAPSTEAAAGSGSGASGSGGGEAAAPDTVTGGSIGSRDEGYSANETSDLGSAC</sequence>
<evidence type="ECO:0000259" key="4">
    <source>
        <dbReference type="Pfam" id="PF03816"/>
    </source>
</evidence>
<keyword evidence="3" id="KW-0812">Transmembrane</keyword>
<evidence type="ECO:0000256" key="1">
    <source>
        <dbReference type="ARBA" id="ARBA00006068"/>
    </source>
</evidence>
<comment type="similarity">
    <text evidence="1">Belongs to the LytR/CpsA/Psr (LCP) family.</text>
</comment>
<dbReference type="Gene3D" id="3.40.630.190">
    <property type="entry name" value="LCP protein"/>
    <property type="match status" value="1"/>
</dbReference>
<evidence type="ECO:0000256" key="2">
    <source>
        <dbReference type="SAM" id="MobiDB-lite"/>
    </source>
</evidence>
<feature type="compositionally biased region" description="Low complexity" evidence="2">
    <location>
        <begin position="481"/>
        <end position="492"/>
    </location>
</feature>
<dbReference type="PANTHER" id="PTHR33392:SF6">
    <property type="entry name" value="POLYISOPRENYL-TEICHOIC ACID--PEPTIDOGLYCAN TEICHOIC ACID TRANSFERASE TAGU"/>
    <property type="match status" value="1"/>
</dbReference>
<feature type="compositionally biased region" description="Polar residues" evidence="2">
    <location>
        <begin position="525"/>
        <end position="535"/>
    </location>
</feature>
<gene>
    <name evidence="5" type="ORF">QE405_000962</name>
</gene>
<accession>A0AAJ1U1W2</accession>
<feature type="region of interest" description="Disordered" evidence="2">
    <location>
        <begin position="1"/>
        <end position="42"/>
    </location>
</feature>
<feature type="domain" description="Cell envelope-related transcriptional attenuator" evidence="4">
    <location>
        <begin position="217"/>
        <end position="397"/>
    </location>
</feature>